<evidence type="ECO:0000313" key="7">
    <source>
        <dbReference type="EMBL" id="MBU9736398.1"/>
    </source>
</evidence>
<feature type="domain" description="Carbohydrate kinase FGGY C-terminal" evidence="6">
    <location>
        <begin position="264"/>
        <end position="450"/>
    </location>
</feature>
<evidence type="ECO:0000256" key="2">
    <source>
        <dbReference type="ARBA" id="ARBA00022679"/>
    </source>
</evidence>
<gene>
    <name evidence="7" type="ORF">KTH89_07610</name>
</gene>
<evidence type="ECO:0000259" key="5">
    <source>
        <dbReference type="Pfam" id="PF00370"/>
    </source>
</evidence>
<dbReference type="InterPro" id="IPR050406">
    <property type="entry name" value="FGGY_Carb_Kinase"/>
</dbReference>
<comment type="similarity">
    <text evidence="1 4">Belongs to the FGGY kinase family.</text>
</comment>
<dbReference type="CDD" id="cd00366">
    <property type="entry name" value="ASKHA_NBD_FGGY"/>
    <property type="match status" value="1"/>
</dbReference>
<protein>
    <recommendedName>
        <fullName evidence="9">Xylulose kinase</fullName>
    </recommendedName>
</protein>
<sequence>MGTYLIGVDIGTQGTKAALFDAQDMSVVCTGFRESVLIQPKTGAVWQEADDIFGSVLGAVREVMDQSGVDSCEVAAIGIDSQMAGIMGVDEQGEAVTYYDSWLDSRCEEYVELMRKTAGREITSITGGPVTYTHGPKILWWKGEKPDIYRRIFKFVLPHGYVTGKLAGLTGDEIYFDYTGMQYSGFGDNKHLKWSEELLNEFQVSGDKMARIAAPFEIVGKLKKEYAGDMHLREGIPLVAGSGDTSASVFGAGVVERGQLMDCAGTASVLCSVVDEYVPDVEYKTMTMMRSPVDGLWMPLAYVNGGGQCLSWFVSEFAGHLENPYEELSKKACLLPPGSEDLLFIPHFAGRVLPNNPYVKGSFLGLDWKHTKNHMYRAIMEGIAYEYHYYLEVMKKLLPSNTFDSIRIMGGGARSELFNKIKADVLGLKTSVLDMEDTALVGSAVIAGVGAGVFKDYREPLEQAGRVKERIAPDAAAHAAYGRYADLYLEAIEAQTPVYRKWKSK</sequence>
<dbReference type="RefSeq" id="WP_238721262.1">
    <property type="nucleotide sequence ID" value="NZ_JAHQCW010000009.1"/>
</dbReference>
<dbReference type="Pfam" id="PF00370">
    <property type="entry name" value="FGGY_N"/>
    <property type="match status" value="1"/>
</dbReference>
<reference evidence="7" key="1">
    <citation type="submission" date="2021-06" db="EMBL/GenBank/DDBJ databases">
        <title>Description of novel taxa of the family Lachnospiraceae.</title>
        <authorList>
            <person name="Chaplin A.V."/>
            <person name="Sokolova S.R."/>
            <person name="Pikina A.P."/>
            <person name="Korzhanova M."/>
            <person name="Belova V."/>
            <person name="Korostin D."/>
            <person name="Efimov B.A."/>
        </authorList>
    </citation>
    <scope>NUCLEOTIDE SEQUENCE</scope>
    <source>
        <strain evidence="7">ASD5720</strain>
    </source>
</reference>
<dbReference type="Pfam" id="PF02782">
    <property type="entry name" value="FGGY_C"/>
    <property type="match status" value="1"/>
</dbReference>
<dbReference type="Gene3D" id="3.30.420.40">
    <property type="match status" value="2"/>
</dbReference>
<dbReference type="GO" id="GO:0005975">
    <property type="term" value="P:carbohydrate metabolic process"/>
    <property type="evidence" value="ECO:0007669"/>
    <property type="project" value="InterPro"/>
</dbReference>
<dbReference type="InterPro" id="IPR000577">
    <property type="entry name" value="Carb_kinase_FGGY"/>
</dbReference>
<evidence type="ECO:0000256" key="1">
    <source>
        <dbReference type="ARBA" id="ARBA00009156"/>
    </source>
</evidence>
<proteinExistence type="inferred from homology"/>
<dbReference type="InterPro" id="IPR043129">
    <property type="entry name" value="ATPase_NBD"/>
</dbReference>
<dbReference type="Proteomes" id="UP000712157">
    <property type="component" value="Unassembled WGS sequence"/>
</dbReference>
<dbReference type="InterPro" id="IPR018483">
    <property type="entry name" value="Carb_kinase_FGGY_CS"/>
</dbReference>
<dbReference type="AlphaFoldDB" id="A0A949NGF0"/>
<dbReference type="PANTHER" id="PTHR43095:SF5">
    <property type="entry name" value="XYLULOSE KINASE"/>
    <property type="match status" value="1"/>
</dbReference>
<name>A0A949NGF0_9FIRM</name>
<keyword evidence="8" id="KW-1185">Reference proteome</keyword>
<evidence type="ECO:0008006" key="9">
    <source>
        <dbReference type="Google" id="ProtNLM"/>
    </source>
</evidence>
<dbReference type="GO" id="GO:0016301">
    <property type="term" value="F:kinase activity"/>
    <property type="evidence" value="ECO:0007669"/>
    <property type="project" value="UniProtKB-KW"/>
</dbReference>
<comment type="caution">
    <text evidence="7">The sequence shown here is derived from an EMBL/GenBank/DDBJ whole genome shotgun (WGS) entry which is preliminary data.</text>
</comment>
<feature type="domain" description="Carbohydrate kinase FGGY N-terminal" evidence="5">
    <location>
        <begin position="4"/>
        <end position="251"/>
    </location>
</feature>
<dbReference type="EMBL" id="JAHQCW010000009">
    <property type="protein sequence ID" value="MBU9736398.1"/>
    <property type="molecule type" value="Genomic_DNA"/>
</dbReference>
<dbReference type="PROSITE" id="PS00445">
    <property type="entry name" value="FGGY_KINASES_2"/>
    <property type="match status" value="1"/>
</dbReference>
<dbReference type="InterPro" id="IPR018484">
    <property type="entry name" value="FGGY_N"/>
</dbReference>
<keyword evidence="2 4" id="KW-0808">Transferase</keyword>
<evidence type="ECO:0000256" key="3">
    <source>
        <dbReference type="ARBA" id="ARBA00022777"/>
    </source>
</evidence>
<evidence type="ECO:0000256" key="4">
    <source>
        <dbReference type="RuleBase" id="RU003733"/>
    </source>
</evidence>
<organism evidence="7 8">
    <name type="scientific">Diplocloster agilis</name>
    <dbReference type="NCBI Taxonomy" id="2850323"/>
    <lineage>
        <taxon>Bacteria</taxon>
        <taxon>Bacillati</taxon>
        <taxon>Bacillota</taxon>
        <taxon>Clostridia</taxon>
        <taxon>Lachnospirales</taxon>
        <taxon>Lachnospiraceae</taxon>
        <taxon>Diplocloster</taxon>
    </lineage>
</organism>
<dbReference type="SUPFAM" id="SSF53067">
    <property type="entry name" value="Actin-like ATPase domain"/>
    <property type="match status" value="2"/>
</dbReference>
<dbReference type="InterPro" id="IPR018485">
    <property type="entry name" value="FGGY_C"/>
</dbReference>
<keyword evidence="3 4" id="KW-0418">Kinase</keyword>
<accession>A0A949NGF0</accession>
<dbReference type="GO" id="GO:0016773">
    <property type="term" value="F:phosphotransferase activity, alcohol group as acceptor"/>
    <property type="evidence" value="ECO:0007669"/>
    <property type="project" value="InterPro"/>
</dbReference>
<evidence type="ECO:0000259" key="6">
    <source>
        <dbReference type="Pfam" id="PF02782"/>
    </source>
</evidence>
<dbReference type="PANTHER" id="PTHR43095">
    <property type="entry name" value="SUGAR KINASE"/>
    <property type="match status" value="1"/>
</dbReference>
<evidence type="ECO:0000313" key="8">
    <source>
        <dbReference type="Proteomes" id="UP000712157"/>
    </source>
</evidence>
<dbReference type="PIRSF" id="PIRSF000538">
    <property type="entry name" value="GlpK"/>
    <property type="match status" value="1"/>
</dbReference>